<reference evidence="1 2" key="1">
    <citation type="submission" date="2019-01" db="EMBL/GenBank/DDBJ databases">
        <authorList>
            <person name="Le T.S."/>
            <person name="Kurtboke I."/>
        </authorList>
    </citation>
    <scope>NUCLEOTIDE SEQUENCE [LARGE SCALE GENOMIC DNA]</scope>
</reference>
<dbReference type="KEGG" id="vg:55613426"/>
<dbReference type="RefSeq" id="YP_009843160.1">
    <property type="nucleotide sequence ID" value="NC_048747.1"/>
</dbReference>
<organism evidence="1 2">
    <name type="scientific">Vibrio phage 2 TSL-2019</name>
    <dbReference type="NCBI Taxonomy" id="2508172"/>
    <lineage>
        <taxon>Viruses</taxon>
        <taxon>Duplodnaviria</taxon>
        <taxon>Heunggongvirae</taxon>
        <taxon>Uroviricota</taxon>
        <taxon>Caudoviricetes</taxon>
        <taxon>Chimalliviridae</taxon>
        <taxon>Gorgonvirinae</taxon>
        <taxon>Aphroditevirus</taxon>
        <taxon>Aphroditevirus av2TSL2019</taxon>
    </lineage>
</organism>
<keyword evidence="2" id="KW-1185">Reference proteome</keyword>
<name>A0A513PWA2_9CAUD</name>
<evidence type="ECO:0000313" key="2">
    <source>
        <dbReference type="Proteomes" id="UP000320660"/>
    </source>
</evidence>
<dbReference type="GeneID" id="55613426"/>
<dbReference type="Proteomes" id="UP000320660">
    <property type="component" value="Segment"/>
</dbReference>
<accession>A0A513PWA2</accession>
<sequence>MHVSYTQKLAIISTMASVRGEVMIIKGLQEGSRVVWDNYRDKSTGSHLIEGVAFSNLKTESLKSFSAAVLKLAFDAKGKVLNGYSDDMIVEKHDRFTSTISRLAAVNNLTFERAFATIMSTVVGYDQTMVESILEMNETKEEIAKLTFQYGIRKHGLADAEYADVMVVGALEPELIEQLHEQRDLFWNEALNTVAGKDYLDAFEMVKDIITVRVAQPTTLQ</sequence>
<dbReference type="EMBL" id="MK368614">
    <property type="protein sequence ID" value="QAU04213.1"/>
    <property type="molecule type" value="Genomic_DNA"/>
</dbReference>
<evidence type="ECO:0000313" key="1">
    <source>
        <dbReference type="EMBL" id="QAU04213.1"/>
    </source>
</evidence>
<protein>
    <submittedName>
        <fullName evidence="1">Uncharacterized protein</fullName>
    </submittedName>
</protein>
<proteinExistence type="predicted"/>